<dbReference type="Proteomes" id="UP000738325">
    <property type="component" value="Unassembled WGS sequence"/>
</dbReference>
<dbReference type="InterPro" id="IPR008266">
    <property type="entry name" value="Tyr_kinase_AS"/>
</dbReference>
<dbReference type="GO" id="GO:0005524">
    <property type="term" value="F:ATP binding"/>
    <property type="evidence" value="ECO:0007669"/>
    <property type="project" value="UniProtKB-UniRule"/>
</dbReference>
<dbReference type="SUPFAM" id="SSF56112">
    <property type="entry name" value="Protein kinase-like (PK-like)"/>
    <property type="match status" value="1"/>
</dbReference>
<keyword evidence="1" id="KW-0547">Nucleotide-binding</keyword>
<dbReference type="EMBL" id="JAAAIP010000317">
    <property type="protein sequence ID" value="KAG0319570.1"/>
    <property type="molecule type" value="Genomic_DNA"/>
</dbReference>
<sequence length="238" mass="26771">MGAKEQDTLIQIPPGLPDVHPDEEIPSATIMTPLSEYSAHDTQTRKPSDVGASQMTRLRRKFAKANGVVRLDEFKLQEVLGEGRSGRVFQAQWRGELVALKVCDLWQNPEYEVEMLAEVATYKTLAPLQGDCIPRFKIGGYDGGIFAIVTEIVGSPLEVDELSQEERWKVVDKLSLIHTYGILHNDIRLDNILVRRDSNGVQVQFIDFAWSKPASNRRDLRKETSKLKMLLGLLASEP</sequence>
<dbReference type="InterPro" id="IPR017441">
    <property type="entry name" value="Protein_kinase_ATP_BS"/>
</dbReference>
<keyword evidence="4" id="KW-1185">Reference proteome</keyword>
<protein>
    <recommendedName>
        <fullName evidence="2">Protein kinase domain-containing protein</fullName>
    </recommendedName>
</protein>
<dbReference type="PROSITE" id="PS50011">
    <property type="entry name" value="PROTEIN_KINASE_DOM"/>
    <property type="match status" value="1"/>
</dbReference>
<evidence type="ECO:0000259" key="2">
    <source>
        <dbReference type="PROSITE" id="PS50011"/>
    </source>
</evidence>
<reference evidence="3" key="1">
    <citation type="journal article" date="2020" name="Fungal Divers.">
        <title>Resolving the Mortierellaceae phylogeny through synthesis of multi-gene phylogenetics and phylogenomics.</title>
        <authorList>
            <person name="Vandepol N."/>
            <person name="Liber J."/>
            <person name="Desiro A."/>
            <person name="Na H."/>
            <person name="Kennedy M."/>
            <person name="Barry K."/>
            <person name="Grigoriev I.V."/>
            <person name="Miller A.N."/>
            <person name="O'Donnell K."/>
            <person name="Stajich J.E."/>
            <person name="Bonito G."/>
        </authorList>
    </citation>
    <scope>NUCLEOTIDE SEQUENCE</scope>
    <source>
        <strain evidence="3">REB-010B</strain>
    </source>
</reference>
<dbReference type="InterPro" id="IPR052396">
    <property type="entry name" value="Meiotic_Drive_Suppr_Kinase"/>
</dbReference>
<accession>A0A9P6RGC7</accession>
<comment type="caution">
    <text evidence="3">The sequence shown here is derived from an EMBL/GenBank/DDBJ whole genome shotgun (WGS) entry which is preliminary data.</text>
</comment>
<dbReference type="InterPro" id="IPR000719">
    <property type="entry name" value="Prot_kinase_dom"/>
</dbReference>
<feature type="domain" description="Protein kinase" evidence="2">
    <location>
        <begin position="74"/>
        <end position="238"/>
    </location>
</feature>
<dbReference type="PROSITE" id="PS00107">
    <property type="entry name" value="PROTEIN_KINASE_ATP"/>
    <property type="match status" value="1"/>
</dbReference>
<evidence type="ECO:0000313" key="4">
    <source>
        <dbReference type="Proteomes" id="UP000738325"/>
    </source>
</evidence>
<evidence type="ECO:0000313" key="3">
    <source>
        <dbReference type="EMBL" id="KAG0319570.1"/>
    </source>
</evidence>
<dbReference type="Pfam" id="PF00069">
    <property type="entry name" value="Pkinase"/>
    <property type="match status" value="1"/>
</dbReference>
<dbReference type="Gene3D" id="1.10.510.10">
    <property type="entry name" value="Transferase(Phosphotransferase) domain 1"/>
    <property type="match status" value="1"/>
</dbReference>
<dbReference type="Gene3D" id="3.30.200.20">
    <property type="entry name" value="Phosphorylase Kinase, domain 1"/>
    <property type="match status" value="1"/>
</dbReference>
<dbReference type="PROSITE" id="PS00109">
    <property type="entry name" value="PROTEIN_KINASE_TYR"/>
    <property type="match status" value="1"/>
</dbReference>
<evidence type="ECO:0000256" key="1">
    <source>
        <dbReference type="PROSITE-ProRule" id="PRU10141"/>
    </source>
</evidence>
<dbReference type="PANTHER" id="PTHR37171">
    <property type="entry name" value="SERINE/THREONINE-PROTEIN KINASE YRZF-RELATED"/>
    <property type="match status" value="1"/>
</dbReference>
<proteinExistence type="predicted"/>
<dbReference type="PANTHER" id="PTHR37171:SF1">
    <property type="entry name" value="SERINE_THREONINE-PROTEIN KINASE YRZF-RELATED"/>
    <property type="match status" value="1"/>
</dbReference>
<organism evidence="3 4">
    <name type="scientific">Dissophora globulifera</name>
    <dbReference type="NCBI Taxonomy" id="979702"/>
    <lineage>
        <taxon>Eukaryota</taxon>
        <taxon>Fungi</taxon>
        <taxon>Fungi incertae sedis</taxon>
        <taxon>Mucoromycota</taxon>
        <taxon>Mortierellomycotina</taxon>
        <taxon>Mortierellomycetes</taxon>
        <taxon>Mortierellales</taxon>
        <taxon>Mortierellaceae</taxon>
        <taxon>Dissophora</taxon>
    </lineage>
</organism>
<dbReference type="GO" id="GO:0004672">
    <property type="term" value="F:protein kinase activity"/>
    <property type="evidence" value="ECO:0007669"/>
    <property type="project" value="InterPro"/>
</dbReference>
<feature type="binding site" evidence="1">
    <location>
        <position position="101"/>
    </location>
    <ligand>
        <name>ATP</name>
        <dbReference type="ChEBI" id="CHEBI:30616"/>
    </ligand>
</feature>
<name>A0A9P6RGC7_9FUNG</name>
<keyword evidence="1" id="KW-0067">ATP-binding</keyword>
<dbReference type="AlphaFoldDB" id="A0A9P6RGC7"/>
<gene>
    <name evidence="3" type="ORF">BGZ99_005013</name>
</gene>
<dbReference type="InterPro" id="IPR011009">
    <property type="entry name" value="Kinase-like_dom_sf"/>
</dbReference>
<dbReference type="OrthoDB" id="10020333at2759"/>